<keyword evidence="1" id="KW-0560">Oxidoreductase</keyword>
<dbReference type="KEGG" id="vab:WPS_08390"/>
<dbReference type="Pfam" id="PF09859">
    <property type="entry name" value="Oxygenase-NA"/>
    <property type="match status" value="1"/>
</dbReference>
<protein>
    <submittedName>
        <fullName evidence="3">Prolyl 4-hydroxylase</fullName>
    </submittedName>
</protein>
<reference evidence="3 4" key="1">
    <citation type="journal article" date="2022" name="ISME Commun">
        <title>Vulcanimicrobium alpinus gen. nov. sp. nov., the first cultivated representative of the candidate phylum 'Eremiobacterota', is a metabolically versatile aerobic anoxygenic phototroph.</title>
        <authorList>
            <person name="Yabe S."/>
            <person name="Muto K."/>
            <person name="Abe K."/>
            <person name="Yokota A."/>
            <person name="Staudigel H."/>
            <person name="Tebo B.M."/>
        </authorList>
    </citation>
    <scope>NUCLEOTIDE SEQUENCE [LARGE SCALE GENOMIC DNA]</scope>
    <source>
        <strain evidence="3 4">WC8-2</strain>
    </source>
</reference>
<dbReference type="GO" id="GO:0046872">
    <property type="term" value="F:metal ion binding"/>
    <property type="evidence" value="ECO:0007669"/>
    <property type="project" value="UniProtKB-KW"/>
</dbReference>
<dbReference type="Gene3D" id="2.60.120.620">
    <property type="entry name" value="q2cbj1_9rhob like domain"/>
    <property type="match status" value="1"/>
</dbReference>
<dbReference type="Proteomes" id="UP001317532">
    <property type="component" value="Chromosome"/>
</dbReference>
<comment type="similarity">
    <text evidence="1">Belongs to the iron/ascorbate-dependent oxidoreductase family.</text>
</comment>
<evidence type="ECO:0000259" key="2">
    <source>
        <dbReference type="PROSITE" id="PS51471"/>
    </source>
</evidence>
<dbReference type="GO" id="GO:0016491">
    <property type="term" value="F:oxidoreductase activity"/>
    <property type="evidence" value="ECO:0007669"/>
    <property type="project" value="UniProtKB-KW"/>
</dbReference>
<dbReference type="PROSITE" id="PS51471">
    <property type="entry name" value="FE2OG_OXY"/>
    <property type="match status" value="1"/>
</dbReference>
<evidence type="ECO:0000313" key="4">
    <source>
        <dbReference type="Proteomes" id="UP001317532"/>
    </source>
</evidence>
<evidence type="ECO:0000256" key="1">
    <source>
        <dbReference type="RuleBase" id="RU003682"/>
    </source>
</evidence>
<name>A0AAN2C933_UNVUL</name>
<keyword evidence="1" id="KW-0408">Iron</keyword>
<accession>A0AAN2C933</accession>
<dbReference type="EMBL" id="AP025523">
    <property type="protein sequence ID" value="BDE05563.1"/>
    <property type="molecule type" value="Genomic_DNA"/>
</dbReference>
<keyword evidence="1" id="KW-0479">Metal-binding</keyword>
<gene>
    <name evidence="3" type="ORF">WPS_08390</name>
</gene>
<dbReference type="RefSeq" id="WP_317996594.1">
    <property type="nucleotide sequence ID" value="NZ_AP025523.1"/>
</dbReference>
<dbReference type="InterPro" id="IPR018655">
    <property type="entry name" value="DUF2086"/>
</dbReference>
<feature type="domain" description="Fe2OG dioxygenase" evidence="2">
    <location>
        <begin position="109"/>
        <end position="222"/>
    </location>
</feature>
<keyword evidence="4" id="KW-1185">Reference proteome</keyword>
<organism evidence="3 4">
    <name type="scientific">Vulcanimicrobium alpinum</name>
    <dbReference type="NCBI Taxonomy" id="3016050"/>
    <lineage>
        <taxon>Bacteria</taxon>
        <taxon>Bacillati</taxon>
        <taxon>Vulcanimicrobiota</taxon>
        <taxon>Vulcanimicrobiia</taxon>
        <taxon>Vulcanimicrobiales</taxon>
        <taxon>Vulcanimicrobiaceae</taxon>
        <taxon>Vulcanimicrobium</taxon>
    </lineage>
</organism>
<evidence type="ECO:0000313" key="3">
    <source>
        <dbReference type="EMBL" id="BDE05563.1"/>
    </source>
</evidence>
<proteinExistence type="inferred from homology"/>
<sequence>MVDPVELDARGYAVIPALLDRERCAALRALFDDEAAFRKTVVMERVGFGRGVYKYLAAPVPGPIAALRERLYAELLPVANRWSERLGENARYPATLAEMLARCAAAGQTRPTPLILRYRPGDHNALHQDLYGEVAFPLQATVLLSEPGPDFAGGEFVLVEQRPRKQSLVHVVPLGLGDAVVFPNAVRPVQGARGAFRTRVRHGVSELRSGERFSLGLIFHDAR</sequence>
<dbReference type="AlphaFoldDB" id="A0AAN2C933"/>
<dbReference type="InterPro" id="IPR005123">
    <property type="entry name" value="Oxoglu/Fe-dep_dioxygenase_dom"/>
</dbReference>